<evidence type="ECO:0000256" key="7">
    <source>
        <dbReference type="ARBA" id="ARBA00035545"/>
    </source>
</evidence>
<reference evidence="8" key="1">
    <citation type="submission" date="2018-07" db="EMBL/GenBank/DDBJ databases">
        <authorList>
            <person name="Quirk P.G."/>
            <person name="Krulwich T.A."/>
        </authorList>
    </citation>
    <scope>NUCLEOTIDE SEQUENCE</scope>
</reference>
<protein>
    <recommendedName>
        <fullName evidence="6">Large ribosomal subunit protein mL49</fullName>
    </recommendedName>
    <alternativeName>
        <fullName evidence="7">39S ribosomal protein L49, mitochondrial</fullName>
    </alternativeName>
</protein>
<dbReference type="Pfam" id="PF05046">
    <property type="entry name" value="Img2"/>
    <property type="match status" value="1"/>
</dbReference>
<dbReference type="GO" id="GO:0003735">
    <property type="term" value="F:structural constituent of ribosome"/>
    <property type="evidence" value="ECO:0007669"/>
    <property type="project" value="InterPro"/>
</dbReference>
<dbReference type="GO" id="GO:0003743">
    <property type="term" value="F:translation initiation factor activity"/>
    <property type="evidence" value="ECO:0007669"/>
    <property type="project" value="InterPro"/>
</dbReference>
<dbReference type="OMA" id="NPPEWKY"/>
<dbReference type="SUPFAM" id="SSF55159">
    <property type="entry name" value="eIF1-like"/>
    <property type="match status" value="1"/>
</dbReference>
<keyword evidence="3" id="KW-0689">Ribosomal protein</keyword>
<evidence type="ECO:0000256" key="3">
    <source>
        <dbReference type="ARBA" id="ARBA00022980"/>
    </source>
</evidence>
<dbReference type="FunFam" id="3.30.780.10:FF:000009">
    <property type="entry name" value="39S ribosomal protein L49, mitochondrial"/>
    <property type="match status" value="1"/>
</dbReference>
<proteinExistence type="inferred from homology"/>
<dbReference type="InterPro" id="IPR007740">
    <property type="entry name" value="Ribosomal_mL49"/>
</dbReference>
<dbReference type="AlphaFoldDB" id="A0A336LTM0"/>
<evidence type="ECO:0000256" key="5">
    <source>
        <dbReference type="ARBA" id="ARBA00023274"/>
    </source>
</evidence>
<keyword evidence="4" id="KW-0496">Mitochondrion</keyword>
<dbReference type="VEuPathDB" id="VectorBase:CSON015301"/>
<evidence type="ECO:0000256" key="4">
    <source>
        <dbReference type="ARBA" id="ARBA00023128"/>
    </source>
</evidence>
<comment type="similarity">
    <text evidence="2">Belongs to the mitochondrion-specific ribosomal protein mL49 family.</text>
</comment>
<dbReference type="InterPro" id="IPR036877">
    <property type="entry name" value="SUI1_dom_sf"/>
</dbReference>
<evidence type="ECO:0000256" key="6">
    <source>
        <dbReference type="ARBA" id="ARBA00035191"/>
    </source>
</evidence>
<evidence type="ECO:0000256" key="2">
    <source>
        <dbReference type="ARBA" id="ARBA00005677"/>
    </source>
</evidence>
<dbReference type="Gene3D" id="3.30.780.10">
    <property type="entry name" value="SUI1-like domain"/>
    <property type="match status" value="1"/>
</dbReference>
<accession>A0A336LTM0</accession>
<evidence type="ECO:0000256" key="1">
    <source>
        <dbReference type="ARBA" id="ARBA00004173"/>
    </source>
</evidence>
<dbReference type="EMBL" id="UFQT01000095">
    <property type="protein sequence ID" value="SSX19677.1"/>
    <property type="molecule type" value="Genomic_DNA"/>
</dbReference>
<gene>
    <name evidence="8" type="primary">CSON015301</name>
</gene>
<comment type="subcellular location">
    <subcellularLocation>
        <location evidence="1">Mitochondrion</location>
    </subcellularLocation>
</comment>
<dbReference type="PANTHER" id="PTHR13477">
    <property type="entry name" value="MITOCHONDRIAL 39S RIBOSOMAL PROTEIN L49"/>
    <property type="match status" value="1"/>
</dbReference>
<evidence type="ECO:0000313" key="8">
    <source>
        <dbReference type="EMBL" id="SSX19677.1"/>
    </source>
</evidence>
<name>A0A336LTM0_CULSO</name>
<sequence length="173" mass="20408">MSMLRKFSALKNINNVISCYGRILKRSSSFKSSEIFQGYEKHPSVEIVKNPPEWIHVEALLPQKMVPVPKQTEYSSIWKYPTVTNGQYPYMIYRNKNHMIPVYLKHTHRGLRKLTMVKRVDGDIWQLNKELKDFVEKKTGKEILTRVNEMSSQIHLRGDFVEIVSEYLMKKGF</sequence>
<organism evidence="8">
    <name type="scientific">Culicoides sonorensis</name>
    <name type="common">Biting midge</name>
    <dbReference type="NCBI Taxonomy" id="179676"/>
    <lineage>
        <taxon>Eukaryota</taxon>
        <taxon>Metazoa</taxon>
        <taxon>Ecdysozoa</taxon>
        <taxon>Arthropoda</taxon>
        <taxon>Hexapoda</taxon>
        <taxon>Insecta</taxon>
        <taxon>Pterygota</taxon>
        <taxon>Neoptera</taxon>
        <taxon>Endopterygota</taxon>
        <taxon>Diptera</taxon>
        <taxon>Nematocera</taxon>
        <taxon>Chironomoidea</taxon>
        <taxon>Ceratopogonidae</taxon>
        <taxon>Ceratopogoninae</taxon>
        <taxon>Culicoides</taxon>
        <taxon>Monoculicoides</taxon>
    </lineage>
</organism>
<dbReference type="PANTHER" id="PTHR13477:SF0">
    <property type="entry name" value="LARGE RIBOSOMAL SUBUNIT PROTEIN ML49"/>
    <property type="match status" value="1"/>
</dbReference>
<dbReference type="GO" id="GO:0005762">
    <property type="term" value="C:mitochondrial large ribosomal subunit"/>
    <property type="evidence" value="ECO:0007669"/>
    <property type="project" value="TreeGrafter"/>
</dbReference>
<keyword evidence="5" id="KW-0687">Ribonucleoprotein</keyword>